<accession>A0A7T3V7X0</accession>
<feature type="region of interest" description="Disordered" evidence="2">
    <location>
        <begin position="186"/>
        <end position="206"/>
    </location>
</feature>
<reference evidence="5" key="1">
    <citation type="journal article" date="2020" name="Genes (Basel)">
        <title>R2 and Non-Site-Specific R2-Like Retrotransposons of the German Cockroach, Blattella germanica.</title>
        <authorList>
            <person name="Zagoskina A."/>
            <person name="Firsov S."/>
            <person name="Lazebnaya I."/>
            <person name="Lazebny O."/>
            <person name="Mukha D.V."/>
        </authorList>
    </citation>
    <scope>NUCLEOTIDE SEQUENCE</scope>
</reference>
<feature type="region of interest" description="Disordered" evidence="2">
    <location>
        <begin position="96"/>
        <end position="129"/>
    </location>
</feature>
<dbReference type="InterPro" id="IPR043502">
    <property type="entry name" value="DNA/RNA_pol_sf"/>
</dbReference>
<feature type="domain" description="C2H2-type" evidence="3">
    <location>
        <begin position="80"/>
        <end position="108"/>
    </location>
</feature>
<dbReference type="PROSITE" id="PS00028">
    <property type="entry name" value="ZINC_FINGER_C2H2_1"/>
    <property type="match status" value="1"/>
</dbReference>
<evidence type="ECO:0000256" key="1">
    <source>
        <dbReference type="PROSITE-ProRule" id="PRU00042"/>
    </source>
</evidence>
<dbReference type="InterPro" id="IPR013087">
    <property type="entry name" value="Znf_C2H2_type"/>
</dbReference>
<evidence type="ECO:0000259" key="3">
    <source>
        <dbReference type="PROSITE" id="PS50157"/>
    </source>
</evidence>
<dbReference type="Pfam" id="PF00078">
    <property type="entry name" value="RVT_1"/>
    <property type="match status" value="1"/>
</dbReference>
<feature type="region of interest" description="Disordered" evidence="2">
    <location>
        <begin position="324"/>
        <end position="344"/>
    </location>
</feature>
<dbReference type="CDD" id="cd01650">
    <property type="entry name" value="RT_nLTR_like"/>
    <property type="match status" value="1"/>
</dbReference>
<organism evidence="5">
    <name type="scientific">Rhyparobia maderae</name>
    <name type="common">Madeira cockroach</name>
    <name type="synonym">Leucophaea maderae</name>
    <dbReference type="NCBI Taxonomy" id="36963"/>
    <lineage>
        <taxon>Eukaryota</taxon>
        <taxon>Metazoa</taxon>
        <taxon>Ecdysozoa</taxon>
        <taxon>Arthropoda</taxon>
        <taxon>Hexapoda</taxon>
        <taxon>Insecta</taxon>
        <taxon>Pterygota</taxon>
        <taxon>Neoptera</taxon>
        <taxon>Polyneoptera</taxon>
        <taxon>Dictyoptera</taxon>
        <taxon>Blattodea</taxon>
        <taxon>Blaberoidea</taxon>
        <taxon>Blaberidae</taxon>
        <taxon>Oxyhaloinae</taxon>
        <taxon>Rhyparobia</taxon>
    </lineage>
</organism>
<keyword evidence="1" id="KW-0863">Zinc-finger</keyword>
<evidence type="ECO:0000313" key="5">
    <source>
        <dbReference type="EMBL" id="QQA03726.1"/>
    </source>
</evidence>
<keyword evidence="1" id="KW-0862">Zinc</keyword>
<keyword evidence="1" id="KW-0479">Metal-binding</keyword>
<dbReference type="GO" id="GO:0071897">
    <property type="term" value="P:DNA biosynthetic process"/>
    <property type="evidence" value="ECO:0007669"/>
    <property type="project" value="UniProtKB-ARBA"/>
</dbReference>
<dbReference type="PANTHER" id="PTHR19446">
    <property type="entry name" value="REVERSE TRANSCRIPTASES"/>
    <property type="match status" value="1"/>
</dbReference>
<dbReference type="InterPro" id="IPR000477">
    <property type="entry name" value="RT_dom"/>
</dbReference>
<feature type="compositionally biased region" description="Gly residues" evidence="2">
    <location>
        <begin position="192"/>
        <end position="204"/>
    </location>
</feature>
<feature type="domain" description="C2H2-type" evidence="3">
    <location>
        <begin position="47"/>
        <end position="74"/>
    </location>
</feature>
<dbReference type="GO" id="GO:0008270">
    <property type="term" value="F:zinc ion binding"/>
    <property type="evidence" value="ECO:0007669"/>
    <property type="project" value="UniProtKB-KW"/>
</dbReference>
<dbReference type="SUPFAM" id="SSF56672">
    <property type="entry name" value="DNA/RNA polymerases"/>
    <property type="match status" value="1"/>
</dbReference>
<evidence type="ECO:0000256" key="2">
    <source>
        <dbReference type="SAM" id="MobiDB-lite"/>
    </source>
</evidence>
<name>A0A7T3V7X0_RHYMA</name>
<feature type="domain" description="Reverse transcriptase" evidence="4">
    <location>
        <begin position="469"/>
        <end position="753"/>
    </location>
</feature>
<protein>
    <submittedName>
        <fullName evidence="5">R2 non-LTR retrotransposon</fullName>
    </submittedName>
</protein>
<dbReference type="PROSITE" id="PS50878">
    <property type="entry name" value="RT_POL"/>
    <property type="match status" value="1"/>
</dbReference>
<evidence type="ECO:0000259" key="4">
    <source>
        <dbReference type="PROSITE" id="PS50878"/>
    </source>
</evidence>
<feature type="region of interest" description="Disordered" evidence="2">
    <location>
        <begin position="215"/>
        <end position="234"/>
    </location>
</feature>
<proteinExistence type="predicted"/>
<dbReference type="PROSITE" id="PS50157">
    <property type="entry name" value="ZINC_FINGER_C2H2_2"/>
    <property type="match status" value="2"/>
</dbReference>
<sequence>MVIKVPWTNPVSCKVCLAMQRGAYLALSLKDLVSHSGLAHPHLVVGYECAKCGKHYAGKHAALCHVPKCAGHKPQEEGKVYCSECGHACQSIAGLSQHERHRHPDKRNEKRVSSLRPSRTSPGLGGGNTGGILQQMFDLEVELAGERYINVKMPERLGGKLTSKQISDKRRESTYKRAFAAFKASLVSPGGDPEGPGPSVGGAEGVDVPVELRHPESLPASNDTSAESHDEVEAEEFLNASKLAAPSSPEEVIWRTGTLHDFLDCNTEGLPEEAVGLIHDLQALARELLAESSSCGGTEEVSPRNPRTAVDEAYTRVVRYLLPAEDAGQPRERQPRNKGRGKKARKRFRFAITQDLFHKDPGVLAKHLLRGTDPAARTDDDVKLDPEAVREFYGSLWGHKAAVAPSQGDNVNNAPSIPIDTVCHLFTADEVKRRVSRVKNASAPGPDGVKKCHVATRAKQAVLSALFNTVLLTGILPAEWSTNRTTMIPKEGKDASLLANWRPLTISSLVSRIFWGCVDTRMRRVVRLTPRQKGFVAEAGCFNNVVLLDSVLRHAKCGGGVVAVQLDISKAFDTIPHCTIATALLNKGLPPFLANLVSRAYVGQRTHLNVRGEKVEVRNPLVIVKQGDPLSPMLFNLIMEPMINELESKPGYRIDEETQISSLVFADDLILLASDAPKAQVLLSTVHRYLCNLGMSLAASKSFAFQVTRTQDSWCLVDPGLKLSKGDEERCHNLEGIPFAGPVDRLRYLGVSVSPWFGIDIRETRANLTEVLHKLCRLALKPWQKHHLLITHLVPHYLPELVAAAPALTTLRELDQELRVVVKKIFHLPQSTADGMIHCPPKDGGLGLRRLETQVVFGCLTAGLKLASHQYDPAARALAPTFLNRLGRVAKSARLPVPFAKYDLTRYKRRMAKQELERWAALPTQGKSVRSLTGSKVANCFLLDPTLLKPCRFITAVKMRTNTCGNRTSVNRVAPQPDLSCRKCGLQLETLGHIIGSCTETKALRIRRHDEIKDFVMSEIHKRDLTVHVSREPRLTADRVGNLQPDLVVATQDRVFVVDVTVRHEDGDYLRLARESKVNKYEVLVSKLCQELGRPDGEVLPIVVGARGALPLPTIAALEKLGVRGSGPLKTISLMALRSSIEMYHAFMDYDGPLVPGTGDR</sequence>
<dbReference type="EMBL" id="MT832838">
    <property type="protein sequence ID" value="QQA03726.1"/>
    <property type="molecule type" value="Genomic_DNA"/>
</dbReference>
<dbReference type="AlphaFoldDB" id="A0A7T3V7X0"/>